<dbReference type="GO" id="GO:0006523">
    <property type="term" value="P:alanine biosynthetic process"/>
    <property type="evidence" value="ECO:0007669"/>
    <property type="project" value="InterPro"/>
</dbReference>
<sequence>MALRCFMIGKIHRATVTAARVDYEGSLSVCPALLEASGILPHEQVEVYNLNNGERLRTYTIVGEPGEICLNGAAALKGDVGHLIIIVAYSWLEPDEIDQLQPRVVLVDRTNKIVQTANAGPDFNKFGNE</sequence>
<comment type="cofactor">
    <cofactor evidence="9 10">
        <name>pyruvate</name>
        <dbReference type="ChEBI" id="CHEBI:15361"/>
    </cofactor>
    <text evidence="9 10">Binds 1 pyruvoyl group covalently per subunit.</text>
</comment>
<comment type="PTM">
    <text evidence="9 12">Is synthesized initially as an inactive proenzyme, which is activated by self-cleavage at a specific serine bond to produce a beta-subunit with a hydroxyl group at its C-terminus and an alpha-subunit with a pyruvoyl group at its N-terminus.</text>
</comment>
<evidence type="ECO:0000256" key="7">
    <source>
        <dbReference type="ARBA" id="ARBA00023270"/>
    </source>
</evidence>
<feature type="active site" description="Schiff-base intermediate with substrate; via pyruvic acid" evidence="9 10">
    <location>
        <position position="26"/>
    </location>
</feature>
<dbReference type="Gene3D" id="2.40.40.20">
    <property type="match status" value="1"/>
</dbReference>
<keyword evidence="3 9" id="KW-0210">Decarboxylase</keyword>
<evidence type="ECO:0000256" key="11">
    <source>
        <dbReference type="PIRSR" id="PIRSR006246-2"/>
    </source>
</evidence>
<dbReference type="PANTHER" id="PTHR21012:SF0">
    <property type="entry name" value="ASPARTATE 1-DECARBOXYLASE"/>
    <property type="match status" value="1"/>
</dbReference>
<keyword evidence="7 9" id="KW-0704">Schiff base</keyword>
<evidence type="ECO:0000256" key="5">
    <source>
        <dbReference type="ARBA" id="ARBA00023145"/>
    </source>
</evidence>
<keyword evidence="8 9" id="KW-0670">Pyruvate</keyword>
<dbReference type="AlphaFoldDB" id="A0A1G6CSF3"/>
<keyword evidence="2 9" id="KW-0566">Pantothenate biosynthesis</keyword>
<dbReference type="PANTHER" id="PTHR21012">
    <property type="entry name" value="ASPARTATE 1-DECARBOXYLASE"/>
    <property type="match status" value="1"/>
</dbReference>
<dbReference type="EC" id="4.1.1.11" evidence="9"/>
<keyword evidence="15" id="KW-1185">Reference proteome</keyword>
<dbReference type="UniPathway" id="UPA00028">
    <property type="reaction ID" value="UER00002"/>
</dbReference>
<keyword evidence="4 9" id="KW-0068">Autocatalytic cleavage</keyword>
<dbReference type="PIRSF" id="PIRSF006246">
    <property type="entry name" value="Asp_decarbox"/>
    <property type="match status" value="1"/>
</dbReference>
<feature type="binding site" evidence="9 11">
    <location>
        <begin position="72"/>
        <end position="74"/>
    </location>
    <ligand>
        <name>substrate</name>
    </ligand>
</feature>
<evidence type="ECO:0000256" key="2">
    <source>
        <dbReference type="ARBA" id="ARBA00022655"/>
    </source>
</evidence>
<dbReference type="EMBL" id="FMXO01000009">
    <property type="protein sequence ID" value="SDB35782.1"/>
    <property type="molecule type" value="Genomic_DNA"/>
</dbReference>
<dbReference type="NCBIfam" id="TIGR00223">
    <property type="entry name" value="panD"/>
    <property type="match status" value="1"/>
</dbReference>
<dbReference type="RefSeq" id="WP_092119994.1">
    <property type="nucleotide sequence ID" value="NZ_FMXO01000009.1"/>
</dbReference>
<dbReference type="STRING" id="617002.SAMN05660653_01679"/>
<evidence type="ECO:0000256" key="3">
    <source>
        <dbReference type="ARBA" id="ARBA00022793"/>
    </source>
</evidence>
<comment type="subunit">
    <text evidence="9">Heterooctamer of four alpha and four beta subunits.</text>
</comment>
<organism evidence="14 15">
    <name type="scientific">Desulfonatronum thiosulfatophilum</name>
    <dbReference type="NCBI Taxonomy" id="617002"/>
    <lineage>
        <taxon>Bacteria</taxon>
        <taxon>Pseudomonadati</taxon>
        <taxon>Thermodesulfobacteriota</taxon>
        <taxon>Desulfovibrionia</taxon>
        <taxon>Desulfovibrionales</taxon>
        <taxon>Desulfonatronaceae</taxon>
        <taxon>Desulfonatronum</taxon>
    </lineage>
</organism>
<dbReference type="InterPro" id="IPR009010">
    <property type="entry name" value="Asp_de-COase-like_dom_sf"/>
</dbReference>
<evidence type="ECO:0000256" key="6">
    <source>
        <dbReference type="ARBA" id="ARBA00023239"/>
    </source>
</evidence>
<dbReference type="CDD" id="cd06919">
    <property type="entry name" value="Asp_decarbox"/>
    <property type="match status" value="1"/>
</dbReference>
<dbReference type="InterPro" id="IPR003190">
    <property type="entry name" value="Asp_decarbox"/>
</dbReference>
<comment type="similarity">
    <text evidence="9">Belongs to the PanD family.</text>
</comment>
<dbReference type="GO" id="GO:0015940">
    <property type="term" value="P:pantothenate biosynthetic process"/>
    <property type="evidence" value="ECO:0007669"/>
    <property type="project" value="UniProtKB-UniRule"/>
</dbReference>
<feature type="binding site" evidence="9 11">
    <location>
        <position position="58"/>
    </location>
    <ligand>
        <name>substrate</name>
    </ligand>
</feature>
<gene>
    <name evidence="9" type="primary">panD</name>
    <name evidence="14" type="ORF">SAMN05660653_01679</name>
</gene>
<dbReference type="HAMAP" id="MF_00446">
    <property type="entry name" value="PanD"/>
    <property type="match status" value="1"/>
</dbReference>
<comment type="pathway">
    <text evidence="9">Cofactor biosynthesis; (R)-pantothenate biosynthesis; beta-alanine from L-aspartate: step 1/1.</text>
</comment>
<accession>A0A1G6CSF3</accession>
<evidence type="ECO:0000256" key="10">
    <source>
        <dbReference type="PIRSR" id="PIRSR006246-1"/>
    </source>
</evidence>
<keyword evidence="6 9" id="KW-0456">Lyase</keyword>
<evidence type="ECO:0000256" key="1">
    <source>
        <dbReference type="ARBA" id="ARBA00022490"/>
    </source>
</evidence>
<keyword evidence="5 9" id="KW-0865">Zymogen</keyword>
<keyword evidence="1 9" id="KW-0963">Cytoplasm</keyword>
<comment type="subcellular location">
    <subcellularLocation>
        <location evidence="9">Cytoplasm</location>
    </subcellularLocation>
</comment>
<evidence type="ECO:0000256" key="4">
    <source>
        <dbReference type="ARBA" id="ARBA00022813"/>
    </source>
</evidence>
<dbReference type="OrthoDB" id="9803983at2"/>
<comment type="catalytic activity">
    <reaction evidence="9">
        <text>L-aspartate + H(+) = beta-alanine + CO2</text>
        <dbReference type="Rhea" id="RHEA:19497"/>
        <dbReference type="ChEBI" id="CHEBI:15378"/>
        <dbReference type="ChEBI" id="CHEBI:16526"/>
        <dbReference type="ChEBI" id="CHEBI:29991"/>
        <dbReference type="ChEBI" id="CHEBI:57966"/>
        <dbReference type="EC" id="4.1.1.11"/>
    </reaction>
</comment>
<feature type="active site" description="Proton donor" evidence="9 10">
    <location>
        <position position="59"/>
    </location>
</feature>
<evidence type="ECO:0000256" key="12">
    <source>
        <dbReference type="PIRSR" id="PIRSR006246-3"/>
    </source>
</evidence>
<protein>
    <recommendedName>
        <fullName evidence="9">Aspartate 1-decarboxylase</fullName>
        <ecNumber evidence="9">4.1.1.11</ecNumber>
    </recommendedName>
    <alternativeName>
        <fullName evidence="9">Aspartate alpha-decarboxylase</fullName>
    </alternativeName>
    <component>
        <recommendedName>
            <fullName evidence="9">Aspartate 1-decarboxylase beta chain</fullName>
        </recommendedName>
    </component>
    <component>
        <recommendedName>
            <fullName evidence="9">Aspartate 1-decarboxylase alpha chain</fullName>
        </recommendedName>
    </component>
</protein>
<evidence type="ECO:0000313" key="14">
    <source>
        <dbReference type="EMBL" id="SDB35782.1"/>
    </source>
</evidence>
<evidence type="ECO:0000256" key="9">
    <source>
        <dbReference type="HAMAP-Rule" id="MF_00446"/>
    </source>
</evidence>
<dbReference type="GO" id="GO:0004068">
    <property type="term" value="F:aspartate 1-decarboxylase activity"/>
    <property type="evidence" value="ECO:0007669"/>
    <property type="project" value="UniProtKB-UniRule"/>
</dbReference>
<dbReference type="Pfam" id="PF02261">
    <property type="entry name" value="Asp_decarbox"/>
    <property type="match status" value="1"/>
</dbReference>
<evidence type="ECO:0000256" key="13">
    <source>
        <dbReference type="PIRSR" id="PIRSR006246-5"/>
    </source>
</evidence>
<dbReference type="SUPFAM" id="SSF50692">
    <property type="entry name" value="ADC-like"/>
    <property type="match status" value="1"/>
</dbReference>
<evidence type="ECO:0000313" key="15">
    <source>
        <dbReference type="Proteomes" id="UP000198771"/>
    </source>
</evidence>
<dbReference type="GO" id="GO:0005829">
    <property type="term" value="C:cytosol"/>
    <property type="evidence" value="ECO:0007669"/>
    <property type="project" value="TreeGrafter"/>
</dbReference>
<feature type="chain" id="PRO_5014002529" description="Aspartate 1-decarboxylase alpha chain" evidence="9 13">
    <location>
        <begin position="26"/>
        <end position="129"/>
    </location>
</feature>
<feature type="chain" id="PRO_5014002530" description="Aspartate 1-decarboxylase beta chain" evidence="9 13">
    <location>
        <begin position="1"/>
        <end position="25"/>
    </location>
</feature>
<reference evidence="14 15" key="1">
    <citation type="submission" date="2016-10" db="EMBL/GenBank/DDBJ databases">
        <authorList>
            <person name="de Groot N.N."/>
        </authorList>
    </citation>
    <scope>NUCLEOTIDE SEQUENCE [LARGE SCALE GENOMIC DNA]</scope>
    <source>
        <strain evidence="14 15">ASO4-2</strain>
    </source>
</reference>
<proteinExistence type="inferred from homology"/>
<comment type="function">
    <text evidence="9">Catalyzes the pyruvoyl-dependent decarboxylation of aspartate to produce beta-alanine.</text>
</comment>
<dbReference type="Proteomes" id="UP000198771">
    <property type="component" value="Unassembled WGS sequence"/>
</dbReference>
<evidence type="ECO:0000256" key="8">
    <source>
        <dbReference type="ARBA" id="ARBA00023317"/>
    </source>
</evidence>
<feature type="modified residue" description="Pyruvic acid (Ser)" evidence="9 12">
    <location>
        <position position="26"/>
    </location>
</feature>
<name>A0A1G6CSF3_9BACT</name>